<dbReference type="RefSeq" id="WP_183629472.1">
    <property type="nucleotide sequence ID" value="NZ_JACIDX010000042.1"/>
</dbReference>
<name>A0A7W6G8Z9_9SPHN</name>
<dbReference type="EMBL" id="JACIDX010000042">
    <property type="protein sequence ID" value="MBB3957851.1"/>
    <property type="molecule type" value="Genomic_DNA"/>
</dbReference>
<dbReference type="Proteomes" id="UP000548867">
    <property type="component" value="Unassembled WGS sequence"/>
</dbReference>
<evidence type="ECO:0000313" key="2">
    <source>
        <dbReference type="Proteomes" id="UP000548867"/>
    </source>
</evidence>
<evidence type="ECO:0000313" key="1">
    <source>
        <dbReference type="EMBL" id="MBB3957851.1"/>
    </source>
</evidence>
<protein>
    <submittedName>
        <fullName evidence="1">Uncharacterized protein</fullName>
    </submittedName>
</protein>
<organism evidence="1 2">
    <name type="scientific">Novosphingobium sediminicola</name>
    <dbReference type="NCBI Taxonomy" id="563162"/>
    <lineage>
        <taxon>Bacteria</taxon>
        <taxon>Pseudomonadati</taxon>
        <taxon>Pseudomonadota</taxon>
        <taxon>Alphaproteobacteria</taxon>
        <taxon>Sphingomonadales</taxon>
        <taxon>Sphingomonadaceae</taxon>
        <taxon>Novosphingobium</taxon>
    </lineage>
</organism>
<gene>
    <name evidence="1" type="ORF">GGR38_004826</name>
</gene>
<proteinExistence type="predicted"/>
<accession>A0A7W6G8Z9</accession>
<comment type="caution">
    <text evidence="1">The sequence shown here is derived from an EMBL/GenBank/DDBJ whole genome shotgun (WGS) entry which is preliminary data.</text>
</comment>
<keyword evidence="2" id="KW-1185">Reference proteome</keyword>
<sequence>MMLAAVWRGVTGFLKALDYADYDPVTEQQRRIAFLEERVARLEADHGKG</sequence>
<dbReference type="AlphaFoldDB" id="A0A7W6G8Z9"/>
<reference evidence="1 2" key="1">
    <citation type="submission" date="2020-08" db="EMBL/GenBank/DDBJ databases">
        <title>Genomic Encyclopedia of Type Strains, Phase IV (KMG-IV): sequencing the most valuable type-strain genomes for metagenomic binning, comparative biology and taxonomic classification.</title>
        <authorList>
            <person name="Goeker M."/>
        </authorList>
    </citation>
    <scope>NUCLEOTIDE SEQUENCE [LARGE SCALE GENOMIC DNA]</scope>
    <source>
        <strain evidence="1 2">DSM 27057</strain>
    </source>
</reference>